<dbReference type="Gene3D" id="1.10.1380.10">
    <property type="entry name" value="Neutral endopeptidase , domain2"/>
    <property type="match status" value="1"/>
</dbReference>
<dbReference type="InterPro" id="IPR000718">
    <property type="entry name" value="Peptidase_M13"/>
</dbReference>
<proteinExistence type="inferred from homology"/>
<keyword evidence="7" id="KW-0482">Metalloprotease</keyword>
<feature type="domain" description="Peptidase M13 C-terminal" evidence="8">
    <location>
        <begin position="523"/>
        <end position="723"/>
    </location>
</feature>
<evidence type="ECO:0000256" key="3">
    <source>
        <dbReference type="ARBA" id="ARBA00022670"/>
    </source>
</evidence>
<keyword evidence="5" id="KW-0378">Hydrolase</keyword>
<dbReference type="EMBL" id="MPGH01000011">
    <property type="protein sequence ID" value="OLN97175.1"/>
    <property type="molecule type" value="Genomic_DNA"/>
</dbReference>
<comment type="similarity">
    <text evidence="2">Belongs to the peptidase M13 family.</text>
</comment>
<dbReference type="PROSITE" id="PS51885">
    <property type="entry name" value="NEPRILYSIN"/>
    <property type="match status" value="1"/>
</dbReference>
<reference evidence="10 11" key="1">
    <citation type="submission" date="2016-11" db="EMBL/GenBank/DDBJ databases">
        <title>Draft Genome Assembly of Colletotrichum chlorophyti a pathogen of herbaceous plants.</title>
        <authorList>
            <person name="Gan P."/>
            <person name="Narusaka M."/>
            <person name="Tsushima A."/>
            <person name="Narusaka Y."/>
            <person name="Takano Y."/>
            <person name="Shirasu K."/>
        </authorList>
    </citation>
    <scope>NUCLEOTIDE SEQUENCE [LARGE SCALE GENOMIC DNA]</scope>
    <source>
        <strain evidence="10 11">NTL11</strain>
    </source>
</reference>
<evidence type="ECO:0000313" key="10">
    <source>
        <dbReference type="EMBL" id="OLN97175.1"/>
    </source>
</evidence>
<comment type="cofactor">
    <cofactor evidence="1">
        <name>Zn(2+)</name>
        <dbReference type="ChEBI" id="CHEBI:29105"/>
    </cofactor>
</comment>
<dbReference type="STRING" id="708187.A0A1Q8S6Y0"/>
<dbReference type="GO" id="GO:0005886">
    <property type="term" value="C:plasma membrane"/>
    <property type="evidence" value="ECO:0007669"/>
    <property type="project" value="TreeGrafter"/>
</dbReference>
<dbReference type="Proteomes" id="UP000186583">
    <property type="component" value="Unassembled WGS sequence"/>
</dbReference>
<dbReference type="AlphaFoldDB" id="A0A1Q8S6Y0"/>
<dbReference type="PRINTS" id="PR00786">
    <property type="entry name" value="NEPRILYSIN"/>
</dbReference>
<evidence type="ECO:0000259" key="9">
    <source>
        <dbReference type="Pfam" id="PF05649"/>
    </source>
</evidence>
<dbReference type="Gene3D" id="3.40.390.10">
    <property type="entry name" value="Collagenase (Catalytic Domain)"/>
    <property type="match status" value="1"/>
</dbReference>
<organism evidence="10 11">
    <name type="scientific">Colletotrichum chlorophyti</name>
    <dbReference type="NCBI Taxonomy" id="708187"/>
    <lineage>
        <taxon>Eukaryota</taxon>
        <taxon>Fungi</taxon>
        <taxon>Dikarya</taxon>
        <taxon>Ascomycota</taxon>
        <taxon>Pezizomycotina</taxon>
        <taxon>Sordariomycetes</taxon>
        <taxon>Hypocreomycetidae</taxon>
        <taxon>Glomerellales</taxon>
        <taxon>Glomerellaceae</taxon>
        <taxon>Colletotrichum</taxon>
    </lineage>
</organism>
<dbReference type="InterPro" id="IPR042089">
    <property type="entry name" value="Peptidase_M13_dom_2"/>
</dbReference>
<dbReference type="GO" id="GO:0016485">
    <property type="term" value="P:protein processing"/>
    <property type="evidence" value="ECO:0007669"/>
    <property type="project" value="TreeGrafter"/>
</dbReference>
<dbReference type="InterPro" id="IPR024079">
    <property type="entry name" value="MetalloPept_cat_dom_sf"/>
</dbReference>
<evidence type="ECO:0000259" key="8">
    <source>
        <dbReference type="Pfam" id="PF01431"/>
    </source>
</evidence>
<dbReference type="InterPro" id="IPR008753">
    <property type="entry name" value="Peptidase_M13_N"/>
</dbReference>
<dbReference type="PANTHER" id="PTHR11733">
    <property type="entry name" value="ZINC METALLOPROTEASE FAMILY M13 NEPRILYSIN-RELATED"/>
    <property type="match status" value="1"/>
</dbReference>
<evidence type="ECO:0000256" key="2">
    <source>
        <dbReference type="ARBA" id="ARBA00007357"/>
    </source>
</evidence>
<comment type="caution">
    <text evidence="10">The sequence shown here is derived from an EMBL/GenBank/DDBJ whole genome shotgun (WGS) entry which is preliminary data.</text>
</comment>
<gene>
    <name evidence="10" type="ORF">CCHL11_02082</name>
</gene>
<evidence type="ECO:0000256" key="7">
    <source>
        <dbReference type="ARBA" id="ARBA00023049"/>
    </source>
</evidence>
<dbReference type="Pfam" id="PF01431">
    <property type="entry name" value="Peptidase_M13"/>
    <property type="match status" value="1"/>
</dbReference>
<keyword evidence="11" id="KW-1185">Reference proteome</keyword>
<evidence type="ECO:0000256" key="6">
    <source>
        <dbReference type="ARBA" id="ARBA00022833"/>
    </source>
</evidence>
<evidence type="ECO:0000256" key="5">
    <source>
        <dbReference type="ARBA" id="ARBA00022801"/>
    </source>
</evidence>
<accession>A0A1Q8S6Y0</accession>
<dbReference type="Pfam" id="PF05649">
    <property type="entry name" value="Peptidase_M13_N"/>
    <property type="match status" value="1"/>
</dbReference>
<evidence type="ECO:0000256" key="1">
    <source>
        <dbReference type="ARBA" id="ARBA00001947"/>
    </source>
</evidence>
<keyword evidence="4" id="KW-0479">Metal-binding</keyword>
<keyword evidence="6" id="KW-0862">Zinc</keyword>
<evidence type="ECO:0000256" key="4">
    <source>
        <dbReference type="ARBA" id="ARBA00022723"/>
    </source>
</evidence>
<dbReference type="OrthoDB" id="6475849at2759"/>
<sequence>MAPTNIAAAEASGSFCTTPTCLALASEIITSLAPNYTDIDPCTDFDKLACEGWRSTHVPTGGRGQISSLGVMDNSVMVVLRNILEGPYRIGPDAGFLSTSLSKEQIAIDQENFKLITDTYNACMNKTTVDAAGLKPLLSLIDSVVEAFPVTNGGKSPERMISKDDAPEMGKALLLFGQHGIQTFETLSVDFDDQDTSKTLVSVQPGGRPLLRGDNARNNQTTEEYLRVMARVLEAVYPGNITLTKAQTLAVSITKFEKEADALKSKDDTKQDESSPARKFSLQNVTSVAPELNHEFVIKNLIPSGYTPNEIVFSPGYFGNLSALLSNTTAETVQGYFIWTATRMFSQYVEAEVTERLEYMKSKLGGNDPAVVGTFPRWYQCTIHVDEGVPFSALPGGLGWILGRFFLDRAYSQEARQLATDMMSTIQKTFISRLGEKDWLTSQVKKTAEEKVNAVTKKIGYPDISPNTADPSKLKEYFSGLKVGPSLFENAVTFAKFSTSKMWSMLGKPTDKGIWFQTPTTTNAYYFTTFNDIVINAGIQQKPSFAVDYPSYVNYAGLGTVLGHELTHGFDNSGHNYAANGSLVNWWDDQSTKNFEERTKCFAEQYSKYSVTAPNGTQVHVSGNRTLGENIADGGGLTTAFDAWKKLQQDKNAKDFDLPGLEKFSHDQLFFVKYAQNWCETSVSRELDIVRLADVHAPGFARIKGPLDNSAAFRKAFNCPVQKPTCELW</sequence>
<dbReference type="SUPFAM" id="SSF55486">
    <property type="entry name" value="Metalloproteases ('zincins'), catalytic domain"/>
    <property type="match status" value="1"/>
</dbReference>
<feature type="domain" description="Peptidase M13 N-terminal" evidence="9">
    <location>
        <begin position="41"/>
        <end position="462"/>
    </location>
</feature>
<dbReference type="GO" id="GO:0004222">
    <property type="term" value="F:metalloendopeptidase activity"/>
    <property type="evidence" value="ECO:0007669"/>
    <property type="project" value="InterPro"/>
</dbReference>
<dbReference type="InterPro" id="IPR018497">
    <property type="entry name" value="Peptidase_M13_C"/>
</dbReference>
<dbReference type="PANTHER" id="PTHR11733:SF167">
    <property type="entry name" value="FI17812P1-RELATED"/>
    <property type="match status" value="1"/>
</dbReference>
<name>A0A1Q8S6Y0_9PEZI</name>
<keyword evidence="3" id="KW-0645">Protease</keyword>
<evidence type="ECO:0000313" key="11">
    <source>
        <dbReference type="Proteomes" id="UP000186583"/>
    </source>
</evidence>
<dbReference type="GO" id="GO:0046872">
    <property type="term" value="F:metal ion binding"/>
    <property type="evidence" value="ECO:0007669"/>
    <property type="project" value="UniProtKB-KW"/>
</dbReference>
<dbReference type="CDD" id="cd08662">
    <property type="entry name" value="M13"/>
    <property type="match status" value="1"/>
</dbReference>
<protein>
    <submittedName>
        <fullName evidence="10">Endothelin-converting enzyme 2-like protein 1</fullName>
    </submittedName>
</protein>